<sequence length="437" mass="47564">MGVIMALSCAMPMSCWPTFVISLSLSIILMSCLGAPSLSLISWWGHVDHCSALLGLLCLFVGLGSLVCTTDTDSSLLNMIMASTISSVLFFFMSGMILFFVFFEAGLIPLAIMILGWGHQPERLQACVSFALYTVVGSLPMLVIICWVWSLYKSDSMVLIQYTPTLSSKSTMFWLMLITCFFIKLPVFGVHGWLPKAHVEAPVAGSMILAGVLLKFGGYGLMKMLSCFKWDSNMLLSEVIMAVSVWGALCSAMICAVQSDLKSLIAYSSVSHMGLVVVGVFSCSGFGWCMALLMMVAHGLSSPALFAMANFTFNVFHSRSLMVCKGVLTLFPIMATLWFIGAMMSMGLPPGSTFFSEVFLLSSGCSFSLFLSLPMGLLCFASAVYSFFLYSSVCHGGCASLNFSSPDVMTSLSVMTLFMGNYFLLWAGFMLDLFYFV</sequence>
<dbReference type="CTD" id="4538"/>
<dbReference type="RefSeq" id="YP_009420863.1">
    <property type="nucleotide sequence ID" value="NC_035728.1"/>
</dbReference>
<keyword evidence="9 16" id="KW-0249">Electron transport</keyword>
<feature type="transmembrane region" description="Helical" evidence="16">
    <location>
        <begin position="328"/>
        <end position="348"/>
    </location>
</feature>
<dbReference type="EC" id="7.1.1.2" evidence="3 16"/>
<feature type="transmembrane region" description="Helical" evidence="16">
    <location>
        <begin position="234"/>
        <end position="257"/>
    </location>
</feature>
<keyword evidence="8" id="KW-1278">Translocase</keyword>
<dbReference type="PRINTS" id="PR01437">
    <property type="entry name" value="NUOXDRDTASE4"/>
</dbReference>
<dbReference type="GO" id="GO:0003954">
    <property type="term" value="F:NADH dehydrogenase activity"/>
    <property type="evidence" value="ECO:0007669"/>
    <property type="project" value="TreeGrafter"/>
</dbReference>
<evidence type="ECO:0000256" key="10">
    <source>
        <dbReference type="ARBA" id="ARBA00022989"/>
    </source>
</evidence>
<protein>
    <recommendedName>
        <fullName evidence="4 16">NADH-ubiquinone oxidoreductase chain 4</fullName>
        <ecNumber evidence="3 16">7.1.1.2</ecNumber>
    </recommendedName>
</protein>
<evidence type="ECO:0000313" key="18">
    <source>
        <dbReference type="EMBL" id="ASQ40447.1"/>
    </source>
</evidence>
<evidence type="ECO:0000256" key="6">
    <source>
        <dbReference type="ARBA" id="ARBA00022660"/>
    </source>
</evidence>
<proteinExistence type="inferred from homology"/>
<evidence type="ECO:0000256" key="3">
    <source>
        <dbReference type="ARBA" id="ARBA00012944"/>
    </source>
</evidence>
<feature type="transmembrane region" description="Helical" evidence="16">
    <location>
        <begin position="368"/>
        <end position="391"/>
    </location>
</feature>
<name>A0A343F4E9_CERED</name>
<organism evidence="18">
    <name type="scientific">Cerastoderma edule</name>
    <name type="common">Common cockle</name>
    <name type="synonym">Cardium edule</name>
    <dbReference type="NCBI Taxonomy" id="55710"/>
    <lineage>
        <taxon>Eukaryota</taxon>
        <taxon>Metazoa</taxon>
        <taxon>Spiralia</taxon>
        <taxon>Lophotrochozoa</taxon>
        <taxon>Mollusca</taxon>
        <taxon>Bivalvia</taxon>
        <taxon>Autobranchia</taxon>
        <taxon>Heteroconchia</taxon>
        <taxon>Euheterodonta</taxon>
        <taxon>Imparidentia</taxon>
        <taxon>Neoheterodontei</taxon>
        <taxon>Cardiida</taxon>
        <taxon>Cardioidea</taxon>
        <taxon>Cardiidae</taxon>
        <taxon>Lymnocardiinae</taxon>
        <taxon>Cerastoderma</taxon>
    </lineage>
</organism>
<keyword evidence="7 16" id="KW-0812">Transmembrane</keyword>
<dbReference type="AlphaFoldDB" id="A0A343F4E9"/>
<comment type="similarity">
    <text evidence="2 16">Belongs to the complex I subunit 4 family.</text>
</comment>
<feature type="transmembrane region" description="Helical" evidence="16">
    <location>
        <begin position="50"/>
        <end position="69"/>
    </location>
</feature>
<evidence type="ECO:0000256" key="4">
    <source>
        <dbReference type="ARBA" id="ARBA00021006"/>
    </source>
</evidence>
<comment type="catalytic activity">
    <reaction evidence="15 16">
        <text>a ubiquinone + NADH + 5 H(+)(in) = a ubiquinol + NAD(+) + 4 H(+)(out)</text>
        <dbReference type="Rhea" id="RHEA:29091"/>
        <dbReference type="Rhea" id="RHEA-COMP:9565"/>
        <dbReference type="Rhea" id="RHEA-COMP:9566"/>
        <dbReference type="ChEBI" id="CHEBI:15378"/>
        <dbReference type="ChEBI" id="CHEBI:16389"/>
        <dbReference type="ChEBI" id="CHEBI:17976"/>
        <dbReference type="ChEBI" id="CHEBI:57540"/>
        <dbReference type="ChEBI" id="CHEBI:57945"/>
        <dbReference type="EC" id="7.1.1.2"/>
    </reaction>
</comment>
<dbReference type="PANTHER" id="PTHR43507:SF20">
    <property type="entry name" value="NADH-UBIQUINONE OXIDOREDUCTASE CHAIN 4"/>
    <property type="match status" value="1"/>
</dbReference>
<evidence type="ECO:0000256" key="14">
    <source>
        <dbReference type="ARBA" id="ARBA00023136"/>
    </source>
</evidence>
<keyword evidence="13 16" id="KW-0496">Mitochondrion</keyword>
<dbReference type="GO" id="GO:0008137">
    <property type="term" value="F:NADH dehydrogenase (ubiquinone) activity"/>
    <property type="evidence" value="ECO:0007669"/>
    <property type="project" value="UniProtKB-UniRule"/>
</dbReference>
<keyword evidence="12 16" id="KW-0830">Ubiquinone</keyword>
<dbReference type="EMBL" id="MF374632">
    <property type="protein sequence ID" value="ASQ40447.1"/>
    <property type="molecule type" value="Genomic_DNA"/>
</dbReference>
<dbReference type="InterPro" id="IPR003918">
    <property type="entry name" value="NADH_UbQ_OxRdtase"/>
</dbReference>
<keyword evidence="5 16" id="KW-0813">Transport</keyword>
<reference evidence="18" key="1">
    <citation type="submission" date="2017-06" db="EMBL/GenBank/DDBJ databases">
        <title>Characterization of the comom cockle, Cerastoderma edule (Linnaeus, 1758), mitochondrial DNA.</title>
        <authorList>
            <person name="Quinteiro J."/>
            <person name="Rey-Mendez M."/>
        </authorList>
    </citation>
    <scope>NUCLEOTIDE SEQUENCE</scope>
    <source>
        <strain evidence="18">Cedu.11.16.N01.022</strain>
        <tissue evidence="18">Anterior aductor muscle</tissue>
    </source>
</reference>
<comment type="subcellular location">
    <subcellularLocation>
        <location evidence="1 16">Mitochondrion membrane</location>
        <topology evidence="1 16">Multi-pass membrane protein</topology>
    </subcellularLocation>
</comment>
<evidence type="ECO:0000256" key="8">
    <source>
        <dbReference type="ARBA" id="ARBA00022967"/>
    </source>
</evidence>
<dbReference type="GO" id="GO:0042773">
    <property type="term" value="P:ATP synthesis coupled electron transport"/>
    <property type="evidence" value="ECO:0007669"/>
    <property type="project" value="InterPro"/>
</dbReference>
<dbReference type="PANTHER" id="PTHR43507">
    <property type="entry name" value="NADH-UBIQUINONE OXIDOREDUCTASE CHAIN 4"/>
    <property type="match status" value="1"/>
</dbReference>
<feature type="transmembrane region" description="Helical" evidence="16">
    <location>
        <begin position="76"/>
        <end position="93"/>
    </location>
</feature>
<gene>
    <name evidence="18" type="primary">ND4</name>
</gene>
<accession>A0A343F4E9</accession>
<evidence type="ECO:0000256" key="11">
    <source>
        <dbReference type="ARBA" id="ARBA00023027"/>
    </source>
</evidence>
<feature type="transmembrane region" description="Helical" evidence="16">
    <location>
        <begin position="412"/>
        <end position="436"/>
    </location>
</feature>
<evidence type="ECO:0000256" key="13">
    <source>
        <dbReference type="ARBA" id="ARBA00023128"/>
    </source>
</evidence>
<evidence type="ECO:0000256" key="2">
    <source>
        <dbReference type="ARBA" id="ARBA00009025"/>
    </source>
</evidence>
<feature type="domain" description="NADH:quinone oxidoreductase/Mrp antiporter transmembrane" evidence="17">
    <location>
        <begin position="96"/>
        <end position="372"/>
    </location>
</feature>
<feature type="transmembrane region" description="Helical" evidence="16">
    <location>
        <begin position="264"/>
        <end position="288"/>
    </location>
</feature>
<keyword evidence="11 16" id="KW-0520">NAD</keyword>
<keyword evidence="14 16" id="KW-0472">Membrane</keyword>
<evidence type="ECO:0000256" key="16">
    <source>
        <dbReference type="RuleBase" id="RU003297"/>
    </source>
</evidence>
<geneLocation type="mitochondrion" evidence="18"/>
<feature type="transmembrane region" description="Helical" evidence="16">
    <location>
        <begin position="201"/>
        <end position="222"/>
    </location>
</feature>
<dbReference type="GeneID" id="33910911"/>
<evidence type="ECO:0000256" key="5">
    <source>
        <dbReference type="ARBA" id="ARBA00022448"/>
    </source>
</evidence>
<dbReference type="GO" id="GO:0048039">
    <property type="term" value="F:ubiquinone binding"/>
    <property type="evidence" value="ECO:0007669"/>
    <property type="project" value="TreeGrafter"/>
</dbReference>
<comment type="function">
    <text evidence="16">Core subunit of the mitochondrial membrane respiratory chain NADH dehydrogenase (Complex I) which catalyzes electron transfer from NADH through the respiratory chain, using ubiquinone as an electron acceptor. Essential for the catalytic activity and assembly of complex I.</text>
</comment>
<evidence type="ECO:0000256" key="12">
    <source>
        <dbReference type="ARBA" id="ARBA00023075"/>
    </source>
</evidence>
<dbReference type="GO" id="GO:0031966">
    <property type="term" value="C:mitochondrial membrane"/>
    <property type="evidence" value="ECO:0007669"/>
    <property type="project" value="UniProtKB-SubCell"/>
</dbReference>
<feature type="transmembrane region" description="Helical" evidence="16">
    <location>
        <begin position="130"/>
        <end position="152"/>
    </location>
</feature>
<feature type="transmembrane region" description="Helical" evidence="16">
    <location>
        <begin position="172"/>
        <end position="194"/>
    </location>
</feature>
<dbReference type="Pfam" id="PF00361">
    <property type="entry name" value="Proton_antipo_M"/>
    <property type="match status" value="1"/>
</dbReference>
<feature type="transmembrane region" description="Helical" evidence="16">
    <location>
        <begin position="99"/>
        <end position="118"/>
    </location>
</feature>
<evidence type="ECO:0000256" key="9">
    <source>
        <dbReference type="ARBA" id="ARBA00022982"/>
    </source>
</evidence>
<evidence type="ECO:0000259" key="17">
    <source>
        <dbReference type="Pfam" id="PF00361"/>
    </source>
</evidence>
<evidence type="ECO:0000256" key="7">
    <source>
        <dbReference type="ARBA" id="ARBA00022692"/>
    </source>
</evidence>
<keyword evidence="10 16" id="KW-1133">Transmembrane helix</keyword>
<keyword evidence="6 16" id="KW-0679">Respiratory chain</keyword>
<evidence type="ECO:0000256" key="1">
    <source>
        <dbReference type="ARBA" id="ARBA00004225"/>
    </source>
</evidence>
<feature type="transmembrane region" description="Helical" evidence="16">
    <location>
        <begin position="294"/>
        <end position="316"/>
    </location>
</feature>
<dbReference type="InterPro" id="IPR001750">
    <property type="entry name" value="ND/Mrp_TM"/>
</dbReference>
<evidence type="ECO:0000256" key="15">
    <source>
        <dbReference type="ARBA" id="ARBA00049551"/>
    </source>
</evidence>
<dbReference type="GO" id="GO:0015990">
    <property type="term" value="P:electron transport coupled proton transport"/>
    <property type="evidence" value="ECO:0007669"/>
    <property type="project" value="TreeGrafter"/>
</dbReference>